<protein>
    <recommendedName>
        <fullName evidence="4">Ubiquinol-cytochrome-c reductase complex assembly factor 3</fullName>
    </recommendedName>
</protein>
<keyword evidence="12" id="KW-1185">Reference proteome</keyword>
<evidence type="ECO:0000256" key="10">
    <source>
        <dbReference type="ARBA" id="ARBA00023310"/>
    </source>
</evidence>
<dbReference type="GO" id="GO:0034551">
    <property type="term" value="P:mitochondrial respiratory chain complex III assembly"/>
    <property type="evidence" value="ECO:0007669"/>
    <property type="project" value="InterPro"/>
</dbReference>
<proteinExistence type="inferred from homology"/>
<dbReference type="EMBL" id="QRBI01000249">
    <property type="protein sequence ID" value="RMB90473.1"/>
    <property type="molecule type" value="Genomic_DNA"/>
</dbReference>
<dbReference type="Proteomes" id="UP000269221">
    <property type="component" value="Unassembled WGS sequence"/>
</dbReference>
<keyword evidence="10" id="KW-0066">ATP synthesis</keyword>
<reference evidence="11 12" key="1">
    <citation type="submission" date="2018-07" db="EMBL/GenBank/DDBJ databases">
        <title>A high quality draft genome assembly of the barn swallow (H. rustica rustica).</title>
        <authorList>
            <person name="Formenti G."/>
            <person name="Chiara M."/>
            <person name="Poveda L."/>
            <person name="Francoijs K.-J."/>
            <person name="Bonisoli-Alquati A."/>
            <person name="Canova L."/>
            <person name="Gianfranceschi L."/>
            <person name="Horner D.S."/>
            <person name="Saino N."/>
        </authorList>
    </citation>
    <scope>NUCLEOTIDE SEQUENCE [LARGE SCALE GENOMIC DNA]</scope>
    <source>
        <strain evidence="11">Chelidonia</strain>
        <tissue evidence="11">Blood</tissue>
    </source>
</reference>
<keyword evidence="8" id="KW-0496">Mitochondrion</keyword>
<evidence type="ECO:0000256" key="4">
    <source>
        <dbReference type="ARBA" id="ARBA00016475"/>
    </source>
</evidence>
<dbReference type="AlphaFoldDB" id="A0A3M0IUA7"/>
<gene>
    <name evidence="11" type="ORF">DUI87_33074</name>
</gene>
<dbReference type="InterPro" id="IPR027896">
    <property type="entry name" value="UQCC3"/>
</dbReference>
<dbReference type="GO" id="GO:0006754">
    <property type="term" value="P:ATP biosynthetic process"/>
    <property type="evidence" value="ECO:0007669"/>
    <property type="project" value="UniProtKB-KW"/>
</dbReference>
<dbReference type="PANTHER" id="PTHR36465:SF1">
    <property type="entry name" value="UBIQUINOL-CYTOCHROME-C REDUCTASE COMPLEX ASSEMBLY FACTOR 3"/>
    <property type="match status" value="1"/>
</dbReference>
<dbReference type="OrthoDB" id="9884264at2759"/>
<keyword evidence="6" id="KW-0999">Mitochondrion inner membrane</keyword>
<dbReference type="PANTHER" id="PTHR36465">
    <property type="entry name" value="UBIQUINOL-CYTOCHROME-C REDUCTASE COMPLEX ASSEMBLY FACTOR 3"/>
    <property type="match status" value="1"/>
</dbReference>
<evidence type="ECO:0000256" key="6">
    <source>
        <dbReference type="ARBA" id="ARBA00022792"/>
    </source>
</evidence>
<name>A0A3M0IUA7_HIRRU</name>
<evidence type="ECO:0000256" key="3">
    <source>
        <dbReference type="ARBA" id="ARBA00006970"/>
    </source>
</evidence>
<evidence type="ECO:0000256" key="1">
    <source>
        <dbReference type="ARBA" id="ARBA00002879"/>
    </source>
</evidence>
<keyword evidence="5" id="KW-0812">Transmembrane</keyword>
<comment type="function">
    <text evidence="1">Required for the assembly of the ubiquinol-cytochrome c reductase complex (mitochondrial respiratory chain complex III or cytochrome b-c1 complex), mediating cytochrome b recruitment and probably stabilization within the complex. Thereby, plays an important role in ATP production by mitochondria. Cardiolipin-binding protein, it may also control the cardiolipin composition of mitochondria membranes and their morphology.</text>
</comment>
<evidence type="ECO:0000256" key="7">
    <source>
        <dbReference type="ARBA" id="ARBA00022989"/>
    </source>
</evidence>
<dbReference type="GO" id="GO:0005743">
    <property type="term" value="C:mitochondrial inner membrane"/>
    <property type="evidence" value="ECO:0007669"/>
    <property type="project" value="UniProtKB-SubCell"/>
</dbReference>
<evidence type="ECO:0000256" key="8">
    <source>
        <dbReference type="ARBA" id="ARBA00023128"/>
    </source>
</evidence>
<comment type="similarity">
    <text evidence="3">Belongs to the UQCC3 family.</text>
</comment>
<evidence type="ECO:0000256" key="5">
    <source>
        <dbReference type="ARBA" id="ARBA00022692"/>
    </source>
</evidence>
<sequence>MAVDRRWPLALVRGAVPVALGLLLWVAMAGGEQERQQTLKGLPGADAGGFSHRRRHNELLMAALREAAETDDNVAHRQVPWRK</sequence>
<comment type="caution">
    <text evidence="11">The sequence shown here is derived from an EMBL/GenBank/DDBJ whole genome shotgun (WGS) entry which is preliminary data.</text>
</comment>
<accession>A0A3M0IUA7</accession>
<keyword evidence="7" id="KW-1133">Transmembrane helix</keyword>
<evidence type="ECO:0000256" key="9">
    <source>
        <dbReference type="ARBA" id="ARBA00023136"/>
    </source>
</evidence>
<evidence type="ECO:0000313" key="11">
    <source>
        <dbReference type="EMBL" id="RMB90473.1"/>
    </source>
</evidence>
<evidence type="ECO:0000256" key="2">
    <source>
        <dbReference type="ARBA" id="ARBA00004434"/>
    </source>
</evidence>
<keyword evidence="9" id="KW-0472">Membrane</keyword>
<organism evidence="11 12">
    <name type="scientific">Hirundo rustica rustica</name>
    <dbReference type="NCBI Taxonomy" id="333673"/>
    <lineage>
        <taxon>Eukaryota</taxon>
        <taxon>Metazoa</taxon>
        <taxon>Chordata</taxon>
        <taxon>Craniata</taxon>
        <taxon>Vertebrata</taxon>
        <taxon>Euteleostomi</taxon>
        <taxon>Archelosauria</taxon>
        <taxon>Archosauria</taxon>
        <taxon>Dinosauria</taxon>
        <taxon>Saurischia</taxon>
        <taxon>Theropoda</taxon>
        <taxon>Coelurosauria</taxon>
        <taxon>Aves</taxon>
        <taxon>Neognathae</taxon>
        <taxon>Neoaves</taxon>
        <taxon>Telluraves</taxon>
        <taxon>Australaves</taxon>
        <taxon>Passeriformes</taxon>
        <taxon>Sylvioidea</taxon>
        <taxon>Hirundinidae</taxon>
        <taxon>Hirundo</taxon>
    </lineage>
</organism>
<comment type="subcellular location">
    <subcellularLocation>
        <location evidence="2">Mitochondrion inner membrane</location>
        <topology evidence="2">Single-pass membrane protein</topology>
    </subcellularLocation>
</comment>
<dbReference type="Pfam" id="PF15141">
    <property type="entry name" value="UQCC3"/>
    <property type="match status" value="1"/>
</dbReference>
<evidence type="ECO:0000313" key="12">
    <source>
        <dbReference type="Proteomes" id="UP000269221"/>
    </source>
</evidence>